<organism evidence="1">
    <name type="scientific">Streptomyces sp. NBC_00049</name>
    <dbReference type="NCBI Taxonomy" id="2903617"/>
    <lineage>
        <taxon>Bacteria</taxon>
        <taxon>Bacillati</taxon>
        <taxon>Actinomycetota</taxon>
        <taxon>Actinomycetes</taxon>
        <taxon>Kitasatosporales</taxon>
        <taxon>Streptomycetaceae</taxon>
        <taxon>Streptomyces</taxon>
    </lineage>
</organism>
<proteinExistence type="predicted"/>
<dbReference type="EMBL" id="CP108264">
    <property type="protein sequence ID" value="WTU77450.1"/>
    <property type="molecule type" value="Genomic_DNA"/>
</dbReference>
<accession>A0AAU2JX88</accession>
<evidence type="ECO:0000313" key="1">
    <source>
        <dbReference type="EMBL" id="WTU77450.1"/>
    </source>
</evidence>
<evidence type="ECO:0008006" key="2">
    <source>
        <dbReference type="Google" id="ProtNLM"/>
    </source>
</evidence>
<sequence length="75" mass="8241">MITTARLAELHAENGSLDQAISVWHSFADEYPHLNSRRVSAALASMRARLRAHSTYPPARGLLARAAVMTPIRTS</sequence>
<gene>
    <name evidence="1" type="ORF">OG327_31280</name>
</gene>
<name>A0AAU2JX88_9ACTN</name>
<dbReference type="AlphaFoldDB" id="A0AAU2JX88"/>
<protein>
    <recommendedName>
        <fullName evidence="2">Tetratricopeptide repeat protein</fullName>
    </recommendedName>
</protein>
<reference evidence="1" key="1">
    <citation type="submission" date="2022-10" db="EMBL/GenBank/DDBJ databases">
        <title>The complete genomes of actinobacterial strains from the NBC collection.</title>
        <authorList>
            <person name="Joergensen T.S."/>
            <person name="Alvarez Arevalo M."/>
            <person name="Sterndorff E.B."/>
            <person name="Faurdal D."/>
            <person name="Vuksanovic O."/>
            <person name="Mourched A.-S."/>
            <person name="Charusanti P."/>
            <person name="Shaw S."/>
            <person name="Blin K."/>
            <person name="Weber T."/>
        </authorList>
    </citation>
    <scope>NUCLEOTIDE SEQUENCE</scope>
    <source>
        <strain evidence="1">NBC_00049</strain>
    </source>
</reference>